<comment type="caution">
    <text evidence="2">The sequence shown here is derived from an EMBL/GenBank/DDBJ whole genome shotgun (WGS) entry which is preliminary data.</text>
</comment>
<reference evidence="2 3" key="1">
    <citation type="submission" date="2024-09" db="EMBL/GenBank/DDBJ databases">
        <title>Chromosome-scale assembly of Riccia sorocarpa.</title>
        <authorList>
            <person name="Paukszto L."/>
        </authorList>
    </citation>
    <scope>NUCLEOTIDE SEQUENCE [LARGE SCALE GENOMIC DNA]</scope>
    <source>
        <strain evidence="2">LP-2024</strain>
        <tissue evidence="2">Aerial parts of the thallus</tissue>
    </source>
</reference>
<keyword evidence="3" id="KW-1185">Reference proteome</keyword>
<gene>
    <name evidence="2" type="ORF">R1sor_025008</name>
</gene>
<feature type="compositionally biased region" description="Basic and acidic residues" evidence="1">
    <location>
        <begin position="322"/>
        <end position="332"/>
    </location>
</feature>
<feature type="compositionally biased region" description="Polar residues" evidence="1">
    <location>
        <begin position="285"/>
        <end position="295"/>
    </location>
</feature>
<feature type="compositionally biased region" description="Polar residues" evidence="1">
    <location>
        <begin position="357"/>
        <end position="369"/>
    </location>
</feature>
<evidence type="ECO:0000313" key="2">
    <source>
        <dbReference type="EMBL" id="KAL3675060.1"/>
    </source>
</evidence>
<name>A0ABD3G7B5_9MARC</name>
<feature type="compositionally biased region" description="Basic and acidic residues" evidence="1">
    <location>
        <begin position="374"/>
        <end position="388"/>
    </location>
</feature>
<dbReference type="EMBL" id="JBJQOH010000008">
    <property type="protein sequence ID" value="KAL3675060.1"/>
    <property type="molecule type" value="Genomic_DNA"/>
</dbReference>
<accession>A0ABD3G7B5</accession>
<feature type="compositionally biased region" description="Basic and acidic residues" evidence="1">
    <location>
        <begin position="650"/>
        <end position="663"/>
    </location>
</feature>
<dbReference type="PANTHER" id="PTHR35761">
    <property type="entry name" value="ATR INTERACTING PROTEIN"/>
    <property type="match status" value="1"/>
</dbReference>
<organism evidence="2 3">
    <name type="scientific">Riccia sorocarpa</name>
    <dbReference type="NCBI Taxonomy" id="122646"/>
    <lineage>
        <taxon>Eukaryota</taxon>
        <taxon>Viridiplantae</taxon>
        <taxon>Streptophyta</taxon>
        <taxon>Embryophyta</taxon>
        <taxon>Marchantiophyta</taxon>
        <taxon>Marchantiopsida</taxon>
        <taxon>Marchantiidae</taxon>
        <taxon>Marchantiales</taxon>
        <taxon>Ricciaceae</taxon>
        <taxon>Riccia</taxon>
    </lineage>
</organism>
<dbReference type="Proteomes" id="UP001633002">
    <property type="component" value="Unassembled WGS sequence"/>
</dbReference>
<dbReference type="AlphaFoldDB" id="A0ABD3G7B5"/>
<sequence length="1065" mass="116198">MLADDEDDDIWDSENFIATVEVFLQKAEQESAVKHGTQSVVPSAASNFPATSRSTYISGPVESSFVLRAADTKLSYGSTPQAPGFSGRAVNFHNVDPGVITNENPSLGIRANENVGRGPILQPLNYQNPWTLPDGRDVYASQQSKGVSYDSRGNLQSAVLENENPALKDLLAEKDGAISLLRTRLKEAEHQVDELRRRVSSQTSLQPPISQQRELERLSSQLLFKEHELNEIQRVRQEREEQLKEAQAEVASLRRDLENLKQSRSTGAGGSKRSREENEGPQENVGPSASMGNSTRNKEREHDPWRSPWPVQKAINGTPRKISQEEQEKHATEPSSRLQGNDSSVATLKKRTAENGCVSSKTETTQRGNSKAVEASRRETSAQTKDTEAAAGTSELSYSLQQIWGLRGAKNDGKAVVAKIYANCAQDLYVLLSSGDNRKAVDLRKLERKKSETLTVAEKFHAAVAKVTSGSRHPQIMLGPLLDFCNMENTKLLGSALRVLHCILQHDVNCRQRLVGRQNRSFDLQSPLQVVAQSDIKNKVEEAKFGFKIVSKVLADGVAKQLPVFSSPRVIVRRKGEEALEMRVANKEHASDGSRKAEEPGISETAGQQQPQEFEQMEVGNRENTDHQGNRSHSKDTAEDGLGHASGRVKSIDEQEPRQEAEKGNGAGGSATLDEEVHSFLKWMLHLALTSTSPLVRLEAVSVIGVLVVHSEPLVERLTFGSLLNHEGFATLLRQSAGVEIQLQAVRILHHILHCPTLYREFCSSATKQQTAVPLPKQVVSQDTRMVLEEDMGGGSHLGKTASQPFVAKKWILGSTASSVGSKILAGLIECLKFIGTSLQGYALRRNVMRLITFVASCGDDGIAFLTQPVIVLKSSADEFTRASKDDTKGDGMPLAESASGQHIAGDVSALKGLDTRGKAISGVDDLEAGLTDNREDPEKMMNIPERLVTLLRAELESGGGDGESEASLVEERACLIREVATLLSCLASHPVQSGVVLGFLVSNPRTARISLGVTNDLVNRKSLLDESGSSRKHAGLSNSETAELCRSLRRRVLRAITSTSEQLL</sequence>
<evidence type="ECO:0000313" key="3">
    <source>
        <dbReference type="Proteomes" id="UP001633002"/>
    </source>
</evidence>
<dbReference type="PANTHER" id="PTHR35761:SF1">
    <property type="entry name" value="PROTEIN SENSITIVE TO UV 2"/>
    <property type="match status" value="1"/>
</dbReference>
<protein>
    <submittedName>
        <fullName evidence="2">Uncharacterized protein</fullName>
    </submittedName>
</protein>
<dbReference type="InterPro" id="IPR044952">
    <property type="entry name" value="SUV2"/>
</dbReference>
<feature type="compositionally biased region" description="Basic and acidic residues" evidence="1">
    <location>
        <begin position="620"/>
        <end position="642"/>
    </location>
</feature>
<proteinExistence type="predicted"/>
<feature type="region of interest" description="Disordered" evidence="1">
    <location>
        <begin position="254"/>
        <end position="392"/>
    </location>
</feature>
<feature type="compositionally biased region" description="Polar residues" evidence="1">
    <location>
        <begin position="333"/>
        <end position="346"/>
    </location>
</feature>
<feature type="compositionally biased region" description="Basic and acidic residues" evidence="1">
    <location>
        <begin position="584"/>
        <end position="599"/>
    </location>
</feature>
<feature type="region of interest" description="Disordered" evidence="1">
    <location>
        <begin position="584"/>
        <end position="671"/>
    </location>
</feature>
<evidence type="ECO:0000256" key="1">
    <source>
        <dbReference type="SAM" id="MobiDB-lite"/>
    </source>
</evidence>
<feature type="compositionally biased region" description="Basic and acidic residues" evidence="1">
    <location>
        <begin position="296"/>
        <end position="305"/>
    </location>
</feature>